<dbReference type="InterPro" id="IPR008906">
    <property type="entry name" value="HATC_C_dom"/>
</dbReference>
<protein>
    <submittedName>
        <fullName evidence="3">Uncharacterized protein LOC136074605</fullName>
    </submittedName>
</protein>
<dbReference type="RefSeq" id="XP_065643011.1">
    <property type="nucleotide sequence ID" value="XM_065786939.1"/>
</dbReference>
<reference evidence="3" key="2">
    <citation type="submission" date="2025-08" db="UniProtKB">
        <authorList>
            <consortium name="RefSeq"/>
        </authorList>
    </citation>
    <scope>IDENTIFICATION</scope>
</reference>
<dbReference type="SUPFAM" id="SSF53098">
    <property type="entry name" value="Ribonuclease H-like"/>
    <property type="match status" value="1"/>
</dbReference>
<gene>
    <name evidence="3" type="primary">LOC136074605</name>
</gene>
<keyword evidence="2" id="KW-1185">Reference proteome</keyword>
<accession>A0ABM4B2I6</accession>
<dbReference type="InterPro" id="IPR012337">
    <property type="entry name" value="RNaseH-like_sf"/>
</dbReference>
<proteinExistence type="predicted"/>
<feature type="domain" description="HAT C-terminal dimerisation" evidence="1">
    <location>
        <begin position="89"/>
        <end position="160"/>
    </location>
</feature>
<reference evidence="2" key="1">
    <citation type="submission" date="2025-05" db="UniProtKB">
        <authorList>
            <consortium name="RefSeq"/>
        </authorList>
    </citation>
    <scope>NUCLEOTIDE SEQUENCE [LARGE SCALE GENOMIC DNA]</scope>
</reference>
<evidence type="ECO:0000313" key="2">
    <source>
        <dbReference type="Proteomes" id="UP001652625"/>
    </source>
</evidence>
<dbReference type="Pfam" id="PF05699">
    <property type="entry name" value="Dimer_Tnp_hAT"/>
    <property type="match status" value="1"/>
</dbReference>
<sequence length="184" mass="21510">MILKLISTSRFWTSLYCRFQQLQQHNEDFKIIHNLNQLKQWDNEDLLKHCKNLHIKLTDDANLNDEDIDGIALNEDLKTIQFFIKSNLSPHEVLNYIYKNALNEIFPNITIVLRIFLTLPVSVASGERSFSKLKLIKNYLRSTMKEERLTDLSIISIESDTLDSIDINDLIKNFVAAKARRVNM</sequence>
<dbReference type="GeneID" id="136074605"/>
<evidence type="ECO:0000259" key="1">
    <source>
        <dbReference type="Pfam" id="PF05699"/>
    </source>
</evidence>
<dbReference type="PANTHER" id="PTHR45749">
    <property type="match status" value="1"/>
</dbReference>
<evidence type="ECO:0000313" key="3">
    <source>
        <dbReference type="RefSeq" id="XP_065643011.1"/>
    </source>
</evidence>
<dbReference type="Proteomes" id="UP001652625">
    <property type="component" value="Chromosome 01"/>
</dbReference>
<name>A0ABM4B2I6_HYDVU</name>
<organism evidence="2 3">
    <name type="scientific">Hydra vulgaris</name>
    <name type="common">Hydra</name>
    <name type="synonym">Hydra attenuata</name>
    <dbReference type="NCBI Taxonomy" id="6087"/>
    <lineage>
        <taxon>Eukaryota</taxon>
        <taxon>Metazoa</taxon>
        <taxon>Cnidaria</taxon>
        <taxon>Hydrozoa</taxon>
        <taxon>Hydroidolina</taxon>
        <taxon>Anthoathecata</taxon>
        <taxon>Aplanulata</taxon>
        <taxon>Hydridae</taxon>
        <taxon>Hydra</taxon>
    </lineage>
</organism>
<dbReference type="PANTHER" id="PTHR45749:SF35">
    <property type="entry name" value="AC-LIKE TRANSPOSASE-RELATED"/>
    <property type="match status" value="1"/>
</dbReference>